<keyword evidence="2 3" id="KW-0175">Coiled coil</keyword>
<dbReference type="OrthoDB" id="4585693at2759"/>
<dbReference type="Gramene" id="OIV94841">
    <property type="protein sequence ID" value="OIV94841"/>
    <property type="gene ID" value="TanjilG_22038"/>
</dbReference>
<dbReference type="PANTHER" id="PTHR32054:SF9">
    <property type="entry name" value="OS04G0116200 PROTEIN"/>
    <property type="match status" value="1"/>
</dbReference>
<dbReference type="EMBL" id="CM007377">
    <property type="protein sequence ID" value="OIV94841.1"/>
    <property type="molecule type" value="Genomic_DNA"/>
</dbReference>
<accession>A0A4P1QTL0</accession>
<feature type="coiled-coil region" evidence="3">
    <location>
        <begin position="63"/>
        <end position="115"/>
    </location>
</feature>
<name>A0A4P1QTL0_LUPAN</name>
<dbReference type="GO" id="GO:0005829">
    <property type="term" value="C:cytosol"/>
    <property type="evidence" value="ECO:0007669"/>
    <property type="project" value="TreeGrafter"/>
</dbReference>
<dbReference type="PANTHER" id="PTHR32054">
    <property type="entry name" value="HEAVY CHAIN, PUTATIVE, EXPRESSED-RELATED-RELATED"/>
    <property type="match status" value="1"/>
</dbReference>
<dbReference type="STRING" id="3871.A0A4P1QTL0"/>
<dbReference type="GO" id="GO:0009903">
    <property type="term" value="P:chloroplast avoidance movement"/>
    <property type="evidence" value="ECO:0007669"/>
    <property type="project" value="TreeGrafter"/>
</dbReference>
<dbReference type="Proteomes" id="UP000188354">
    <property type="component" value="Chromosome LG17"/>
</dbReference>
<evidence type="ECO:0000256" key="1">
    <source>
        <dbReference type="ARBA" id="ARBA00005485"/>
    </source>
</evidence>
<organism evidence="4 5">
    <name type="scientific">Lupinus angustifolius</name>
    <name type="common">Narrow-leaved blue lupine</name>
    <dbReference type="NCBI Taxonomy" id="3871"/>
    <lineage>
        <taxon>Eukaryota</taxon>
        <taxon>Viridiplantae</taxon>
        <taxon>Streptophyta</taxon>
        <taxon>Embryophyta</taxon>
        <taxon>Tracheophyta</taxon>
        <taxon>Spermatophyta</taxon>
        <taxon>Magnoliopsida</taxon>
        <taxon>eudicotyledons</taxon>
        <taxon>Gunneridae</taxon>
        <taxon>Pentapetalae</taxon>
        <taxon>rosids</taxon>
        <taxon>fabids</taxon>
        <taxon>Fabales</taxon>
        <taxon>Fabaceae</taxon>
        <taxon>Papilionoideae</taxon>
        <taxon>50 kb inversion clade</taxon>
        <taxon>genistoids sensu lato</taxon>
        <taxon>core genistoids</taxon>
        <taxon>Genisteae</taxon>
        <taxon>Lupinus</taxon>
    </lineage>
</organism>
<dbReference type="GO" id="GO:0009904">
    <property type="term" value="P:chloroplast accumulation movement"/>
    <property type="evidence" value="ECO:0007669"/>
    <property type="project" value="TreeGrafter"/>
</dbReference>
<dbReference type="AlphaFoldDB" id="A0A4P1QTL0"/>
<evidence type="ECO:0000313" key="5">
    <source>
        <dbReference type="Proteomes" id="UP000188354"/>
    </source>
</evidence>
<proteinExistence type="inferred from homology"/>
<gene>
    <name evidence="4" type="ORF">TanjilG_22038</name>
</gene>
<evidence type="ECO:0008006" key="6">
    <source>
        <dbReference type="Google" id="ProtNLM"/>
    </source>
</evidence>
<reference evidence="4 5" key="1">
    <citation type="journal article" date="2017" name="Plant Biotechnol. J.">
        <title>A comprehensive draft genome sequence for lupin (Lupinus angustifolius), an emerging health food: insights into plant-microbe interactions and legume evolution.</title>
        <authorList>
            <person name="Hane J.K."/>
            <person name="Ming Y."/>
            <person name="Kamphuis L.G."/>
            <person name="Nelson M.N."/>
            <person name="Garg G."/>
            <person name="Atkins C.A."/>
            <person name="Bayer P.E."/>
            <person name="Bravo A."/>
            <person name="Bringans S."/>
            <person name="Cannon S."/>
            <person name="Edwards D."/>
            <person name="Foley R."/>
            <person name="Gao L.L."/>
            <person name="Harrison M.J."/>
            <person name="Huang W."/>
            <person name="Hurgobin B."/>
            <person name="Li S."/>
            <person name="Liu C.W."/>
            <person name="McGrath A."/>
            <person name="Morahan G."/>
            <person name="Murray J."/>
            <person name="Weller J."/>
            <person name="Jian J."/>
            <person name="Singh K.B."/>
        </authorList>
    </citation>
    <scope>NUCLEOTIDE SEQUENCE [LARGE SCALE GENOMIC DNA]</scope>
    <source>
        <strain evidence="5">cv. Tanjil</strain>
        <tissue evidence="4">Whole plant</tissue>
    </source>
</reference>
<evidence type="ECO:0000313" key="4">
    <source>
        <dbReference type="EMBL" id="OIV94841.1"/>
    </source>
</evidence>
<evidence type="ECO:0000256" key="2">
    <source>
        <dbReference type="ARBA" id="ARBA00023054"/>
    </source>
</evidence>
<comment type="similarity">
    <text evidence="1">Belongs to the WEB family.</text>
</comment>
<evidence type="ECO:0000256" key="3">
    <source>
        <dbReference type="SAM" id="Coils"/>
    </source>
</evidence>
<sequence length="212" mass="24283">MDKEEGGFKIMERIEIDTSAPFKSVKEAVMLFGERVLVGEIYANKLNQMRVIASETGNAQSRVGALESELEETKQSLQKAIEESNFMAQYVKSLKKELEQTKKELEDTKVREIILLQRRDHNPEIENLKFTANSTNVEMKTLQSDDEAIEFQKRRYVKFASPHALAQVIPNKEEMLERPPSVNKGKKKQLMPLIARLFSKKRGSHEVDSPTS</sequence>
<keyword evidence="5" id="KW-1185">Reference proteome</keyword>
<protein>
    <recommendedName>
        <fullName evidence="6">WEB family protein</fullName>
    </recommendedName>
</protein>